<feature type="compositionally biased region" description="Acidic residues" evidence="1">
    <location>
        <begin position="622"/>
        <end position="642"/>
    </location>
</feature>
<dbReference type="OrthoDB" id="2529758at2759"/>
<protein>
    <recommendedName>
        <fullName evidence="2">F-box domain-containing protein</fullName>
    </recommendedName>
</protein>
<dbReference type="SMART" id="SM00256">
    <property type="entry name" value="FBOX"/>
    <property type="match status" value="1"/>
</dbReference>
<dbReference type="InterPro" id="IPR001810">
    <property type="entry name" value="F-box_dom"/>
</dbReference>
<feature type="region of interest" description="Disordered" evidence="1">
    <location>
        <begin position="609"/>
        <end position="642"/>
    </location>
</feature>
<sequence length="642" mass="73514">MAGSRRERIERTSRSQGLDSDIDMQDEDRQVEASKVHTTKKKARKTGKKVKHEAEQDEESDTLSLEVFLNVPFDILAEICSHLDPRDLLKLCCTSGLFRSLLLSRSGRSIWLAARRGANLPELKGLNEINYALLLHGTTCMTCGREAKTVAPDFILRTRLCASCKLSTLTTRTQLRTLDGLHAQAIACTPGTHLRPCDFGQDAPQYYPSAQLLEVSDTLNELQDKDDLAQDEWESLVSTEPPRSAVQAFVDKQAALVRERTNEAKLIAETLKRNTDEESERLRTGKVSEWENRKRELKVAEWLDEEVEWYLNNVFKCVTSGTGFLSTSDRRAFFRPSWSRPSNDPEDWETIRKQVKDRIGDEARRRAEGDARTARYQRQRTRFQGLRTYYDELLSQQNGEYDKLTFPRFHPFRRLASIKPFWEPEEAAALNDEAWEESLEAINRDVMEYRSSLRIEAIGAILAANRGVAASSFSTNPANYPEDEFDDTFFHRITSLFFSQEAGEGLAPFPACLNFTPRSEYEPCLRIYLKPLHIKILRALLQAAQLDEETATLKDFDELGAAFLWPAHPRKKCRKSRYSATELMEFIYGRHRSSPQDCPELKFKVVGSTVEDEEGRSMIDEQASDDGDEDEERGDEEEEEDD</sequence>
<dbReference type="InParanoid" id="A0A1Y2C2K1"/>
<organism evidence="3 4">
    <name type="scientific">Leucosporidium creatinivorum</name>
    <dbReference type="NCBI Taxonomy" id="106004"/>
    <lineage>
        <taxon>Eukaryota</taxon>
        <taxon>Fungi</taxon>
        <taxon>Dikarya</taxon>
        <taxon>Basidiomycota</taxon>
        <taxon>Pucciniomycotina</taxon>
        <taxon>Microbotryomycetes</taxon>
        <taxon>Leucosporidiales</taxon>
        <taxon>Leucosporidium</taxon>
    </lineage>
</organism>
<dbReference type="PROSITE" id="PS50181">
    <property type="entry name" value="FBOX"/>
    <property type="match status" value="1"/>
</dbReference>
<feature type="domain" description="F-box" evidence="2">
    <location>
        <begin position="65"/>
        <end position="114"/>
    </location>
</feature>
<keyword evidence="4" id="KW-1185">Reference proteome</keyword>
<accession>A0A1Y2C2K1</accession>
<evidence type="ECO:0000259" key="2">
    <source>
        <dbReference type="PROSITE" id="PS50181"/>
    </source>
</evidence>
<dbReference type="AlphaFoldDB" id="A0A1Y2C2K1"/>
<reference evidence="3 4" key="1">
    <citation type="submission" date="2016-07" db="EMBL/GenBank/DDBJ databases">
        <title>Pervasive Adenine N6-methylation of Active Genes in Fungi.</title>
        <authorList>
            <consortium name="DOE Joint Genome Institute"/>
            <person name="Mondo S.J."/>
            <person name="Dannebaum R.O."/>
            <person name="Kuo R.C."/>
            <person name="Labutti K."/>
            <person name="Haridas S."/>
            <person name="Kuo A."/>
            <person name="Salamov A."/>
            <person name="Ahrendt S.R."/>
            <person name="Lipzen A."/>
            <person name="Sullivan W."/>
            <person name="Andreopoulos W.B."/>
            <person name="Clum A."/>
            <person name="Lindquist E."/>
            <person name="Daum C."/>
            <person name="Ramamoorthy G.K."/>
            <person name="Gryganskyi A."/>
            <person name="Culley D."/>
            <person name="Magnuson J.K."/>
            <person name="James T.Y."/>
            <person name="O'Malley M.A."/>
            <person name="Stajich J.E."/>
            <person name="Spatafora J.W."/>
            <person name="Visel A."/>
            <person name="Grigoriev I.V."/>
        </authorList>
    </citation>
    <scope>NUCLEOTIDE SEQUENCE [LARGE SCALE GENOMIC DNA]</scope>
    <source>
        <strain evidence="3 4">62-1032</strain>
    </source>
</reference>
<dbReference type="Pfam" id="PF00646">
    <property type="entry name" value="F-box"/>
    <property type="match status" value="1"/>
</dbReference>
<gene>
    <name evidence="3" type="ORF">BCR35DRAFT_311367</name>
</gene>
<evidence type="ECO:0000313" key="4">
    <source>
        <dbReference type="Proteomes" id="UP000193467"/>
    </source>
</evidence>
<dbReference type="SUPFAM" id="SSF81383">
    <property type="entry name" value="F-box domain"/>
    <property type="match status" value="1"/>
</dbReference>
<dbReference type="Proteomes" id="UP000193467">
    <property type="component" value="Unassembled WGS sequence"/>
</dbReference>
<dbReference type="EMBL" id="MCGR01000137">
    <property type="protein sequence ID" value="ORY41186.1"/>
    <property type="molecule type" value="Genomic_DNA"/>
</dbReference>
<feature type="compositionally biased region" description="Basic and acidic residues" evidence="1">
    <location>
        <begin position="1"/>
        <end position="13"/>
    </location>
</feature>
<name>A0A1Y2C2K1_9BASI</name>
<dbReference type="CDD" id="cd09917">
    <property type="entry name" value="F-box_SF"/>
    <property type="match status" value="1"/>
</dbReference>
<proteinExistence type="predicted"/>
<evidence type="ECO:0000313" key="3">
    <source>
        <dbReference type="EMBL" id="ORY41186.1"/>
    </source>
</evidence>
<evidence type="ECO:0000256" key="1">
    <source>
        <dbReference type="SAM" id="MobiDB-lite"/>
    </source>
</evidence>
<comment type="caution">
    <text evidence="3">The sequence shown here is derived from an EMBL/GenBank/DDBJ whole genome shotgun (WGS) entry which is preliminary data.</text>
</comment>
<dbReference type="InterPro" id="IPR036047">
    <property type="entry name" value="F-box-like_dom_sf"/>
</dbReference>
<feature type="region of interest" description="Disordered" evidence="1">
    <location>
        <begin position="1"/>
        <end position="57"/>
    </location>
</feature>
<feature type="compositionally biased region" description="Basic residues" evidence="1">
    <location>
        <begin position="37"/>
        <end position="51"/>
    </location>
</feature>